<sequence length="77" mass="8811">MNHLSSHSKWFNAIRAAWGISAVKATECLDLCGVYLVRSRLTADILPLFRPRNYAKGRWFKHTLNTSNRVPNRRGAV</sequence>
<name>A0A976FRV3_BRELC</name>
<accession>A0A976FRV3</accession>
<dbReference type="GeneID" id="94349479"/>
<protein>
    <submittedName>
        <fullName evidence="1">Uncharacterized protein</fullName>
    </submittedName>
</protein>
<gene>
    <name evidence="1" type="ORF">CCR75_005732</name>
</gene>
<organism evidence="1 2">
    <name type="scientific">Bremia lactucae</name>
    <name type="common">Lettuce downy mildew</name>
    <dbReference type="NCBI Taxonomy" id="4779"/>
    <lineage>
        <taxon>Eukaryota</taxon>
        <taxon>Sar</taxon>
        <taxon>Stramenopiles</taxon>
        <taxon>Oomycota</taxon>
        <taxon>Peronosporomycetes</taxon>
        <taxon>Peronosporales</taxon>
        <taxon>Peronosporaceae</taxon>
        <taxon>Bremia</taxon>
    </lineage>
</organism>
<proteinExistence type="predicted"/>
<dbReference type="RefSeq" id="XP_067820873.1">
    <property type="nucleotide sequence ID" value="XM_067963808.1"/>
</dbReference>
<keyword evidence="2" id="KW-1185">Reference proteome</keyword>
<dbReference type="Proteomes" id="UP000294530">
    <property type="component" value="Unassembled WGS sequence"/>
</dbReference>
<dbReference type="EMBL" id="SHOA02000004">
    <property type="protein sequence ID" value="TDH71374.1"/>
    <property type="molecule type" value="Genomic_DNA"/>
</dbReference>
<evidence type="ECO:0000313" key="1">
    <source>
        <dbReference type="EMBL" id="TDH71374.1"/>
    </source>
</evidence>
<evidence type="ECO:0000313" key="2">
    <source>
        <dbReference type="Proteomes" id="UP000294530"/>
    </source>
</evidence>
<comment type="caution">
    <text evidence="1">The sequence shown here is derived from an EMBL/GenBank/DDBJ whole genome shotgun (WGS) entry which is preliminary data.</text>
</comment>
<dbReference type="KEGG" id="blac:94349479"/>
<dbReference type="AlphaFoldDB" id="A0A976FRV3"/>
<reference evidence="1 2" key="1">
    <citation type="journal article" date="2021" name="Genome Biol.">
        <title>AFLAP: assembly-free linkage analysis pipeline using k-mers from genome sequencing data.</title>
        <authorList>
            <person name="Fletcher K."/>
            <person name="Zhang L."/>
            <person name="Gil J."/>
            <person name="Han R."/>
            <person name="Cavanaugh K."/>
            <person name="Michelmore R."/>
        </authorList>
    </citation>
    <scope>NUCLEOTIDE SEQUENCE [LARGE SCALE GENOMIC DNA]</scope>
    <source>
        <strain evidence="1 2">SF5</strain>
    </source>
</reference>